<protein>
    <submittedName>
        <fullName evidence="1">Uncharacterized protein</fullName>
    </submittedName>
</protein>
<dbReference type="EMBL" id="BAAANV010000052">
    <property type="protein sequence ID" value="GAA1549779.1"/>
    <property type="molecule type" value="Genomic_DNA"/>
</dbReference>
<name>A0ABN2C1J9_9MICO</name>
<evidence type="ECO:0000313" key="2">
    <source>
        <dbReference type="Proteomes" id="UP001501288"/>
    </source>
</evidence>
<organism evidence="1 2">
    <name type="scientific">Dermacoccus barathri</name>
    <dbReference type="NCBI Taxonomy" id="322601"/>
    <lineage>
        <taxon>Bacteria</taxon>
        <taxon>Bacillati</taxon>
        <taxon>Actinomycetota</taxon>
        <taxon>Actinomycetes</taxon>
        <taxon>Micrococcales</taxon>
        <taxon>Dermacoccaceae</taxon>
        <taxon>Dermacoccus</taxon>
    </lineage>
</organism>
<gene>
    <name evidence="1" type="ORF">GCM10009762_23480</name>
</gene>
<proteinExistence type="predicted"/>
<sequence length="71" mass="7358">MAVLDLGDVLELRRQTVHTAQSGALFTLDLVTVVGVDDKAAVVVDNRCVVAVRKRLGSAGKEVGGVALVQG</sequence>
<accession>A0ABN2C1J9</accession>
<keyword evidence="2" id="KW-1185">Reference proteome</keyword>
<dbReference type="Proteomes" id="UP001501288">
    <property type="component" value="Unassembled WGS sequence"/>
</dbReference>
<reference evidence="1 2" key="1">
    <citation type="journal article" date="2019" name="Int. J. Syst. Evol. Microbiol.">
        <title>The Global Catalogue of Microorganisms (GCM) 10K type strain sequencing project: providing services to taxonomists for standard genome sequencing and annotation.</title>
        <authorList>
            <consortium name="The Broad Institute Genomics Platform"/>
            <consortium name="The Broad Institute Genome Sequencing Center for Infectious Disease"/>
            <person name="Wu L."/>
            <person name="Ma J."/>
        </authorList>
    </citation>
    <scope>NUCLEOTIDE SEQUENCE [LARGE SCALE GENOMIC DNA]</scope>
    <source>
        <strain evidence="1 2">JCM 14588</strain>
    </source>
</reference>
<comment type="caution">
    <text evidence="1">The sequence shown here is derived from an EMBL/GenBank/DDBJ whole genome shotgun (WGS) entry which is preliminary data.</text>
</comment>
<evidence type="ECO:0000313" key="1">
    <source>
        <dbReference type="EMBL" id="GAA1549779.1"/>
    </source>
</evidence>